<keyword evidence="2" id="KW-1185">Reference proteome</keyword>
<evidence type="ECO:0000313" key="2">
    <source>
        <dbReference type="Proteomes" id="UP000294134"/>
    </source>
</evidence>
<evidence type="ECO:0000313" key="1">
    <source>
        <dbReference type="EMBL" id="QBJ02911.1"/>
    </source>
</evidence>
<dbReference type="EMBL" id="MK552327">
    <property type="protein sequence ID" value="QBJ02911.1"/>
    <property type="molecule type" value="Genomic_DNA"/>
</dbReference>
<proteinExistence type="predicted"/>
<protein>
    <submittedName>
        <fullName evidence="1">Uncharacterized protein</fullName>
    </submittedName>
</protein>
<reference evidence="1 2" key="1">
    <citation type="submission" date="2019-02" db="EMBL/GenBank/DDBJ databases">
        <authorList>
            <person name="Frampton R.A."/>
            <person name="Wojtus J.K."/>
            <person name="Fineran P.C."/>
            <person name="Hendrickson H.L."/>
        </authorList>
    </citation>
    <scope>NUCLEOTIDE SEQUENCE [LARGE SCALE GENOMIC DNA]</scope>
</reference>
<sequence length="144" mass="16515">MSQLVVVDIAPIEQPLDFPRLSGESLTCLESYADKVTDLYTIRQYGYHPEYGATIFEIIIDWGVNYVPPKPQSAEIGESVPFDDLTKALMKLQRQYEIILEANCQVVRHEGRITRCSFKPKGEYREAPTNLDWLLEDPPLRDPV</sequence>
<dbReference type="Proteomes" id="UP000294134">
    <property type="component" value="Segment"/>
</dbReference>
<accession>A0A481W500</accession>
<organism evidence="1 2">
    <name type="scientific">Pseudomonas phage Psa21</name>
    <dbReference type="NCBI Taxonomy" id="2530023"/>
    <lineage>
        <taxon>Viruses</taxon>
        <taxon>Duplodnaviria</taxon>
        <taxon>Heunggongvirae</taxon>
        <taxon>Uroviricota</taxon>
        <taxon>Caudoviricetes</taxon>
        <taxon>Chimalliviridae</taxon>
        <taxon>Tepukevirus</taxon>
        <taxon>Tepukevirus Psa21</taxon>
    </lineage>
</organism>
<name>A0A481W500_9CAUD</name>
<gene>
    <name evidence="1" type="ORF">PSA21_385</name>
</gene>